<dbReference type="InterPro" id="IPR036565">
    <property type="entry name" value="Mur-like_cat_sf"/>
</dbReference>
<dbReference type="GO" id="GO:0009252">
    <property type="term" value="P:peptidoglycan biosynthetic process"/>
    <property type="evidence" value="ECO:0007669"/>
    <property type="project" value="UniProtKB-UniRule"/>
</dbReference>
<dbReference type="Gene3D" id="3.90.190.20">
    <property type="entry name" value="Mur ligase, C-terminal domain"/>
    <property type="match status" value="1"/>
</dbReference>
<evidence type="ECO:0000256" key="3">
    <source>
        <dbReference type="ARBA" id="ARBA00022490"/>
    </source>
</evidence>
<dbReference type="EMBL" id="CP087164">
    <property type="protein sequence ID" value="UGS35592.1"/>
    <property type="molecule type" value="Genomic_DNA"/>
</dbReference>
<evidence type="ECO:0000256" key="8">
    <source>
        <dbReference type="ARBA" id="ARBA00023306"/>
    </source>
</evidence>
<keyword evidence="6 9" id="KW-0547">Nucleotide-binding</keyword>
<evidence type="ECO:0000259" key="12">
    <source>
        <dbReference type="Pfam" id="PF08245"/>
    </source>
</evidence>
<keyword evidence="5 9" id="KW-0132">Cell division</keyword>
<evidence type="ECO:0000313" key="14">
    <source>
        <dbReference type="Proteomes" id="UP001162834"/>
    </source>
</evidence>
<dbReference type="PANTHER" id="PTHR43692">
    <property type="entry name" value="UDP-N-ACETYLMURAMOYLALANINE--D-GLUTAMATE LIGASE"/>
    <property type="match status" value="1"/>
</dbReference>
<sequence length="445" mass="47094">MRVSELDGAAVGLWGAGREAAAAFRALSAGVVAVIATDEPVPDAERARFPGARFAHGADAVTALSRCDVVVRSPGISRYRDEVLELQAAGVQLTTATNLWFAEHHDEHVIGITGTKGKSTTASLVERLVTAAGAHAELAGNIGRPLLDLLHPQRPPDVWVVELSSYQAADLRFSPEVAVVVNLFREHVDWHGSEAVYYADKLNILRHRPRVAILNGRDARLVELAGEVPSVLFGVQAGYDVEEGAVVRDGRTVVRMDHTALLGEHNALNVAAALAAADAAGWPAADPEAALAGFEPLAHRLQTVIDDGAVRFVDDSISTTPESSAAALRALPGRPLALIVGGHDRGQDFAALADAVAEHGRVRRVVGVPDNGERALAAITARCGDAVEARMAHGLDEAVGLAHGAVYRGGVVLLSPAAPSFGHFRDFTERGERFRQAASRVRMPR</sequence>
<comment type="catalytic activity">
    <reaction evidence="9 10">
        <text>UDP-N-acetyl-alpha-D-muramoyl-L-alanine + D-glutamate + ATP = UDP-N-acetyl-alpha-D-muramoyl-L-alanyl-D-glutamate + ADP + phosphate + H(+)</text>
        <dbReference type="Rhea" id="RHEA:16429"/>
        <dbReference type="ChEBI" id="CHEBI:15378"/>
        <dbReference type="ChEBI" id="CHEBI:29986"/>
        <dbReference type="ChEBI" id="CHEBI:30616"/>
        <dbReference type="ChEBI" id="CHEBI:43474"/>
        <dbReference type="ChEBI" id="CHEBI:83898"/>
        <dbReference type="ChEBI" id="CHEBI:83900"/>
        <dbReference type="ChEBI" id="CHEBI:456216"/>
        <dbReference type="EC" id="6.3.2.9"/>
    </reaction>
</comment>
<keyword evidence="9 10" id="KW-0573">Peptidoglycan synthesis</keyword>
<accession>A0A9E7C0J1</accession>
<dbReference type="InterPro" id="IPR018109">
    <property type="entry name" value="Folylpolyglutamate_synth_CS"/>
</dbReference>
<dbReference type="InterPro" id="IPR005762">
    <property type="entry name" value="MurD"/>
</dbReference>
<dbReference type="GO" id="GO:0005737">
    <property type="term" value="C:cytoplasm"/>
    <property type="evidence" value="ECO:0007669"/>
    <property type="project" value="UniProtKB-SubCell"/>
</dbReference>
<feature type="binding site" evidence="9">
    <location>
        <begin position="114"/>
        <end position="120"/>
    </location>
    <ligand>
        <name>ATP</name>
        <dbReference type="ChEBI" id="CHEBI:30616"/>
    </ligand>
</feature>
<comment type="subcellular location">
    <subcellularLocation>
        <location evidence="1 9 10">Cytoplasm</location>
    </subcellularLocation>
</comment>
<dbReference type="SUPFAM" id="SSF53623">
    <property type="entry name" value="MurD-like peptide ligases, catalytic domain"/>
    <property type="match status" value="1"/>
</dbReference>
<dbReference type="GO" id="GO:0005524">
    <property type="term" value="F:ATP binding"/>
    <property type="evidence" value="ECO:0007669"/>
    <property type="project" value="UniProtKB-UniRule"/>
</dbReference>
<dbReference type="KEGG" id="sbae:DSM104329_01985"/>
<keyword evidence="14" id="KW-1185">Reference proteome</keyword>
<dbReference type="Gene3D" id="3.40.1190.10">
    <property type="entry name" value="Mur-like, catalytic domain"/>
    <property type="match status" value="1"/>
</dbReference>
<dbReference type="RefSeq" id="WP_259315275.1">
    <property type="nucleotide sequence ID" value="NZ_CP087164.1"/>
</dbReference>
<evidence type="ECO:0000313" key="13">
    <source>
        <dbReference type="EMBL" id="UGS35592.1"/>
    </source>
</evidence>
<dbReference type="PROSITE" id="PS01011">
    <property type="entry name" value="FOLYLPOLYGLU_SYNT_1"/>
    <property type="match status" value="1"/>
</dbReference>
<dbReference type="GO" id="GO:0008764">
    <property type="term" value="F:UDP-N-acetylmuramoylalanine-D-glutamate ligase activity"/>
    <property type="evidence" value="ECO:0007669"/>
    <property type="project" value="UniProtKB-UniRule"/>
</dbReference>
<comment type="pathway">
    <text evidence="2 9 10">Cell wall biogenesis; peptidoglycan biosynthesis.</text>
</comment>
<dbReference type="HAMAP" id="MF_00639">
    <property type="entry name" value="MurD"/>
    <property type="match status" value="1"/>
</dbReference>
<keyword evidence="7 9" id="KW-0067">ATP-binding</keyword>
<proteinExistence type="inferred from homology"/>
<name>A0A9E7C0J1_9ACTN</name>
<evidence type="ECO:0000256" key="10">
    <source>
        <dbReference type="RuleBase" id="RU003664"/>
    </source>
</evidence>
<dbReference type="Gene3D" id="3.40.50.720">
    <property type="entry name" value="NAD(P)-binding Rossmann-like Domain"/>
    <property type="match status" value="1"/>
</dbReference>
<evidence type="ECO:0000256" key="7">
    <source>
        <dbReference type="ARBA" id="ARBA00022840"/>
    </source>
</evidence>
<keyword evidence="4 9" id="KW-0436">Ligase</keyword>
<evidence type="ECO:0000256" key="1">
    <source>
        <dbReference type="ARBA" id="ARBA00004496"/>
    </source>
</evidence>
<dbReference type="GO" id="GO:0008360">
    <property type="term" value="P:regulation of cell shape"/>
    <property type="evidence" value="ECO:0007669"/>
    <property type="project" value="UniProtKB-KW"/>
</dbReference>
<feature type="domain" description="Mur ligase central" evidence="12">
    <location>
        <begin position="112"/>
        <end position="277"/>
    </location>
</feature>
<evidence type="ECO:0000259" key="11">
    <source>
        <dbReference type="Pfam" id="PF02875"/>
    </source>
</evidence>
<organism evidence="13 14">
    <name type="scientific">Capillimicrobium parvum</name>
    <dbReference type="NCBI Taxonomy" id="2884022"/>
    <lineage>
        <taxon>Bacteria</taxon>
        <taxon>Bacillati</taxon>
        <taxon>Actinomycetota</taxon>
        <taxon>Thermoleophilia</taxon>
        <taxon>Solirubrobacterales</taxon>
        <taxon>Capillimicrobiaceae</taxon>
        <taxon>Capillimicrobium</taxon>
    </lineage>
</organism>
<keyword evidence="9 10" id="KW-0961">Cell wall biogenesis/degradation</keyword>
<protein>
    <recommendedName>
        <fullName evidence="9 10">UDP-N-acetylmuramoylalanine--D-glutamate ligase</fullName>
        <ecNumber evidence="9 10">6.3.2.9</ecNumber>
    </recommendedName>
    <alternativeName>
        <fullName evidence="9">D-glutamic acid-adding enzyme</fullName>
    </alternativeName>
    <alternativeName>
        <fullName evidence="9">UDP-N-acetylmuramoyl-L-alanyl-D-glutamate synthetase</fullName>
    </alternativeName>
</protein>
<evidence type="ECO:0000256" key="9">
    <source>
        <dbReference type="HAMAP-Rule" id="MF_00639"/>
    </source>
</evidence>
<dbReference type="GO" id="GO:0051301">
    <property type="term" value="P:cell division"/>
    <property type="evidence" value="ECO:0007669"/>
    <property type="project" value="UniProtKB-KW"/>
</dbReference>
<reference evidence="13" key="1">
    <citation type="journal article" date="2022" name="Int. J. Syst. Evol. Microbiol.">
        <title>Pseudomonas aegrilactucae sp. nov. and Pseudomonas morbosilactucae sp. nov., pathogens causing bacterial rot of lettuce in Japan.</title>
        <authorList>
            <person name="Sawada H."/>
            <person name="Fujikawa T."/>
            <person name="Satou M."/>
        </authorList>
    </citation>
    <scope>NUCLEOTIDE SEQUENCE</scope>
    <source>
        <strain evidence="13">0166_1</strain>
    </source>
</reference>
<dbReference type="SUPFAM" id="SSF53244">
    <property type="entry name" value="MurD-like peptide ligases, peptide-binding domain"/>
    <property type="match status" value="1"/>
</dbReference>
<keyword evidence="9 10" id="KW-0133">Cell shape</keyword>
<dbReference type="PANTHER" id="PTHR43692:SF1">
    <property type="entry name" value="UDP-N-ACETYLMURAMOYLALANINE--D-GLUTAMATE LIGASE"/>
    <property type="match status" value="1"/>
</dbReference>
<dbReference type="InterPro" id="IPR013221">
    <property type="entry name" value="Mur_ligase_cen"/>
</dbReference>
<evidence type="ECO:0000256" key="6">
    <source>
        <dbReference type="ARBA" id="ARBA00022741"/>
    </source>
</evidence>
<comment type="function">
    <text evidence="9 10">Cell wall formation. Catalyzes the addition of glutamate to the nucleotide precursor UDP-N-acetylmuramoyl-L-alanine (UMA).</text>
</comment>
<dbReference type="Pfam" id="PF02875">
    <property type="entry name" value="Mur_ligase_C"/>
    <property type="match status" value="1"/>
</dbReference>
<dbReference type="NCBIfam" id="TIGR01087">
    <property type="entry name" value="murD"/>
    <property type="match status" value="1"/>
</dbReference>
<comment type="similarity">
    <text evidence="9">Belongs to the MurCDEF family.</text>
</comment>
<dbReference type="EC" id="6.3.2.9" evidence="9 10"/>
<dbReference type="InterPro" id="IPR004101">
    <property type="entry name" value="Mur_ligase_C"/>
</dbReference>
<dbReference type="AlphaFoldDB" id="A0A9E7C0J1"/>
<keyword evidence="8 9" id="KW-0131">Cell cycle</keyword>
<dbReference type="GO" id="GO:0004326">
    <property type="term" value="F:tetrahydrofolylpolyglutamate synthase activity"/>
    <property type="evidence" value="ECO:0007669"/>
    <property type="project" value="InterPro"/>
</dbReference>
<dbReference type="InterPro" id="IPR036615">
    <property type="entry name" value="Mur_ligase_C_dom_sf"/>
</dbReference>
<dbReference type="Pfam" id="PF08245">
    <property type="entry name" value="Mur_ligase_M"/>
    <property type="match status" value="1"/>
</dbReference>
<keyword evidence="3 9" id="KW-0963">Cytoplasm</keyword>
<dbReference type="Proteomes" id="UP001162834">
    <property type="component" value="Chromosome"/>
</dbReference>
<evidence type="ECO:0000256" key="4">
    <source>
        <dbReference type="ARBA" id="ARBA00022598"/>
    </source>
</evidence>
<evidence type="ECO:0000256" key="2">
    <source>
        <dbReference type="ARBA" id="ARBA00004752"/>
    </source>
</evidence>
<evidence type="ECO:0000256" key="5">
    <source>
        <dbReference type="ARBA" id="ARBA00022618"/>
    </source>
</evidence>
<feature type="domain" description="Mur ligase C-terminal" evidence="11">
    <location>
        <begin position="299"/>
        <end position="417"/>
    </location>
</feature>
<dbReference type="GO" id="GO:0071555">
    <property type="term" value="P:cell wall organization"/>
    <property type="evidence" value="ECO:0007669"/>
    <property type="project" value="UniProtKB-KW"/>
</dbReference>
<gene>
    <name evidence="13" type="primary">murD2</name>
    <name evidence="9" type="synonym">murD</name>
    <name evidence="13" type="ORF">DSM104329_01985</name>
</gene>